<feature type="non-terminal residue" evidence="1">
    <location>
        <position position="1"/>
    </location>
</feature>
<evidence type="ECO:0000313" key="2">
    <source>
        <dbReference type="Proteomes" id="UP000000311"/>
    </source>
</evidence>
<protein>
    <recommendedName>
        <fullName evidence="3">Mariner Mos1 transposase</fullName>
    </recommendedName>
</protein>
<sequence length="55" mass="6602">QVRDVFIFYTVTGDEKWIYFNNPKRRKSICDPGKSSTPKQNIHGKMCVMYLYFIH</sequence>
<dbReference type="EMBL" id="GL444628">
    <property type="protein sequence ID" value="EFN60788.1"/>
    <property type="molecule type" value="Genomic_DNA"/>
</dbReference>
<evidence type="ECO:0000313" key="1">
    <source>
        <dbReference type="EMBL" id="EFN60788.1"/>
    </source>
</evidence>
<accession>E2B0K5</accession>
<proteinExistence type="predicted"/>
<dbReference type="Proteomes" id="UP000000311">
    <property type="component" value="Unassembled WGS sequence"/>
</dbReference>
<name>E2B0K5_CAMFO</name>
<dbReference type="Gene3D" id="3.30.420.10">
    <property type="entry name" value="Ribonuclease H-like superfamily/Ribonuclease H"/>
    <property type="match status" value="1"/>
</dbReference>
<dbReference type="GO" id="GO:0003676">
    <property type="term" value="F:nucleic acid binding"/>
    <property type="evidence" value="ECO:0007669"/>
    <property type="project" value="InterPro"/>
</dbReference>
<feature type="non-terminal residue" evidence="1">
    <location>
        <position position="55"/>
    </location>
</feature>
<dbReference type="InterPro" id="IPR036397">
    <property type="entry name" value="RNaseH_sf"/>
</dbReference>
<organism evidence="2">
    <name type="scientific">Camponotus floridanus</name>
    <name type="common">Florida carpenter ant</name>
    <dbReference type="NCBI Taxonomy" id="104421"/>
    <lineage>
        <taxon>Eukaryota</taxon>
        <taxon>Metazoa</taxon>
        <taxon>Ecdysozoa</taxon>
        <taxon>Arthropoda</taxon>
        <taxon>Hexapoda</taxon>
        <taxon>Insecta</taxon>
        <taxon>Pterygota</taxon>
        <taxon>Neoptera</taxon>
        <taxon>Endopterygota</taxon>
        <taxon>Hymenoptera</taxon>
        <taxon>Apocrita</taxon>
        <taxon>Aculeata</taxon>
        <taxon>Formicoidea</taxon>
        <taxon>Formicidae</taxon>
        <taxon>Formicinae</taxon>
        <taxon>Camponotus</taxon>
    </lineage>
</organism>
<gene>
    <name evidence="1" type="ORF">EAG_01348</name>
</gene>
<dbReference type="InParanoid" id="E2B0K5"/>
<evidence type="ECO:0008006" key="3">
    <source>
        <dbReference type="Google" id="ProtNLM"/>
    </source>
</evidence>
<reference evidence="1 2" key="1">
    <citation type="journal article" date="2010" name="Science">
        <title>Genomic comparison of the ants Camponotus floridanus and Harpegnathos saltator.</title>
        <authorList>
            <person name="Bonasio R."/>
            <person name="Zhang G."/>
            <person name="Ye C."/>
            <person name="Mutti N.S."/>
            <person name="Fang X."/>
            <person name="Qin N."/>
            <person name="Donahue G."/>
            <person name="Yang P."/>
            <person name="Li Q."/>
            <person name="Li C."/>
            <person name="Zhang P."/>
            <person name="Huang Z."/>
            <person name="Berger S.L."/>
            <person name="Reinberg D."/>
            <person name="Wang J."/>
            <person name="Liebig J."/>
        </authorList>
    </citation>
    <scope>NUCLEOTIDE SEQUENCE [LARGE SCALE GENOMIC DNA]</scope>
    <source>
        <strain evidence="2">C129</strain>
    </source>
</reference>
<keyword evidence="2" id="KW-1185">Reference proteome</keyword>
<dbReference type="AlphaFoldDB" id="E2B0K5"/>